<accession>A0AAP0LQN1</accession>
<feature type="transmembrane region" description="Helical" evidence="1">
    <location>
        <begin position="225"/>
        <end position="247"/>
    </location>
</feature>
<keyword evidence="1" id="KW-0812">Transmembrane</keyword>
<keyword evidence="1" id="KW-1133">Transmembrane helix</keyword>
<feature type="transmembrane region" description="Helical" evidence="1">
    <location>
        <begin position="111"/>
        <end position="136"/>
    </location>
</feature>
<protein>
    <submittedName>
        <fullName evidence="2">Uncharacterized protein</fullName>
    </submittedName>
</protein>
<feature type="transmembrane region" description="Helical" evidence="1">
    <location>
        <begin position="196"/>
        <end position="213"/>
    </location>
</feature>
<dbReference type="AlphaFoldDB" id="A0AAP0LQN1"/>
<feature type="transmembrane region" description="Helical" evidence="1">
    <location>
        <begin position="156"/>
        <end position="176"/>
    </location>
</feature>
<evidence type="ECO:0000256" key="1">
    <source>
        <dbReference type="SAM" id="Phobius"/>
    </source>
</evidence>
<sequence>MKSKSEPFGRFSFSEREIKKIKRFCRVLGGEEMNKILLADVRIANSNALVMLGTLNSTLALFLLQISLGYALMVFNNKDLSKFESDINAHYSVTTSAIINNFIQVINPGPITAAVGTGLSCIPFLVPVVSNIAMVFKGFYNDDDYVVASIHFFWRLYGLFICLIKTFAMLSCFLIISSRGFGIAIWPLYQGYGDAIWLSSLFIKLQYFIHYAFMYMGPRMSFDSVLSLGFISSAVFSTDIFLGTYQINTLLFELVV</sequence>
<feature type="transmembrane region" description="Helical" evidence="1">
    <location>
        <begin position="48"/>
        <end position="73"/>
    </location>
</feature>
<gene>
    <name evidence="2" type="ORF">WN944_025591</name>
</gene>
<dbReference type="Proteomes" id="UP001428341">
    <property type="component" value="Unassembled WGS sequence"/>
</dbReference>
<keyword evidence="1" id="KW-0472">Membrane</keyword>
<name>A0AAP0LQN1_9ROSI</name>
<proteinExistence type="predicted"/>
<organism evidence="2 3">
    <name type="scientific">Citrus x changshan-huyou</name>
    <dbReference type="NCBI Taxonomy" id="2935761"/>
    <lineage>
        <taxon>Eukaryota</taxon>
        <taxon>Viridiplantae</taxon>
        <taxon>Streptophyta</taxon>
        <taxon>Embryophyta</taxon>
        <taxon>Tracheophyta</taxon>
        <taxon>Spermatophyta</taxon>
        <taxon>Magnoliopsida</taxon>
        <taxon>eudicotyledons</taxon>
        <taxon>Gunneridae</taxon>
        <taxon>Pentapetalae</taxon>
        <taxon>rosids</taxon>
        <taxon>malvids</taxon>
        <taxon>Sapindales</taxon>
        <taxon>Rutaceae</taxon>
        <taxon>Aurantioideae</taxon>
        <taxon>Citrus</taxon>
    </lineage>
</organism>
<keyword evidence="3" id="KW-1185">Reference proteome</keyword>
<reference evidence="2 3" key="1">
    <citation type="submission" date="2024-05" db="EMBL/GenBank/DDBJ databases">
        <title>Haplotype-resolved chromosome-level genome assembly of Huyou (Citrus changshanensis).</title>
        <authorList>
            <person name="Miao C."/>
            <person name="Chen W."/>
            <person name="Wu Y."/>
            <person name="Wang L."/>
            <person name="Zhao S."/>
            <person name="Grierson D."/>
            <person name="Xu C."/>
            <person name="Chen K."/>
        </authorList>
    </citation>
    <scope>NUCLEOTIDE SEQUENCE [LARGE SCALE GENOMIC DNA]</scope>
    <source>
        <strain evidence="2">01-14</strain>
        <tissue evidence="2">Leaf</tissue>
    </source>
</reference>
<comment type="caution">
    <text evidence="2">The sequence shown here is derived from an EMBL/GenBank/DDBJ whole genome shotgun (WGS) entry which is preliminary data.</text>
</comment>
<evidence type="ECO:0000313" key="2">
    <source>
        <dbReference type="EMBL" id="KAK9182446.1"/>
    </source>
</evidence>
<evidence type="ECO:0000313" key="3">
    <source>
        <dbReference type="Proteomes" id="UP001428341"/>
    </source>
</evidence>
<dbReference type="EMBL" id="JBCGBO010000024">
    <property type="protein sequence ID" value="KAK9182446.1"/>
    <property type="molecule type" value="Genomic_DNA"/>
</dbReference>